<accession>A0A4R7K4Q4</accession>
<protein>
    <submittedName>
        <fullName evidence="1">Uncharacterized protein</fullName>
    </submittedName>
</protein>
<proteinExistence type="predicted"/>
<evidence type="ECO:0000313" key="2">
    <source>
        <dbReference type="Proteomes" id="UP000294749"/>
    </source>
</evidence>
<dbReference type="OrthoDB" id="1100725at2"/>
<sequence>MKNKLKLELRKLSTEILTADNLDDVTKLYEVSKNLYEKLAVLKFIEVELNDMQVDVSKNAIAAKFEEMANAVMKGNTGVPESNPHEEDIIKYPGMETIKGFVSEMPDNNQLEDVLAEFMSTPNLMKNDKELFMPSKEDLKQTDASPKSLNDRLAKSNVKVDLNDRLAFVKHLFNDNMEDYNRVLSQLNTIDTEERSISFIKNMVKPDYNNWAGKEPYEERFIELVSRRFS</sequence>
<organism evidence="1 2">
    <name type="scientific">Maribacter spongiicola</name>
    <dbReference type="NCBI Taxonomy" id="1206753"/>
    <lineage>
        <taxon>Bacteria</taxon>
        <taxon>Pseudomonadati</taxon>
        <taxon>Bacteroidota</taxon>
        <taxon>Flavobacteriia</taxon>
        <taxon>Flavobacteriales</taxon>
        <taxon>Flavobacteriaceae</taxon>
        <taxon>Maribacter</taxon>
    </lineage>
</organism>
<dbReference type="Proteomes" id="UP000294749">
    <property type="component" value="Unassembled WGS sequence"/>
</dbReference>
<dbReference type="EMBL" id="SOAY01000010">
    <property type="protein sequence ID" value="TDT46187.1"/>
    <property type="molecule type" value="Genomic_DNA"/>
</dbReference>
<dbReference type="RefSeq" id="WP_133685683.1">
    <property type="nucleotide sequence ID" value="NZ_SOAY01000010.1"/>
</dbReference>
<name>A0A4R7K4Q4_9FLAO</name>
<keyword evidence="2" id="KW-1185">Reference proteome</keyword>
<evidence type="ECO:0000313" key="1">
    <source>
        <dbReference type="EMBL" id="TDT46187.1"/>
    </source>
</evidence>
<dbReference type="AlphaFoldDB" id="A0A4R7K4Q4"/>
<reference evidence="1 2" key="1">
    <citation type="submission" date="2019-03" db="EMBL/GenBank/DDBJ databases">
        <title>Genomic Encyclopedia of Archaeal and Bacterial Type Strains, Phase II (KMG-II): from individual species to whole genera.</title>
        <authorList>
            <person name="Goeker M."/>
        </authorList>
    </citation>
    <scope>NUCLEOTIDE SEQUENCE [LARGE SCALE GENOMIC DNA]</scope>
    <source>
        <strain evidence="1 2">DSM 25233</strain>
    </source>
</reference>
<comment type="caution">
    <text evidence="1">The sequence shown here is derived from an EMBL/GenBank/DDBJ whole genome shotgun (WGS) entry which is preliminary data.</text>
</comment>
<gene>
    <name evidence="1" type="ORF">CLV90_0232</name>
</gene>